<comment type="caution">
    <text evidence="1">The sequence shown here is derived from an EMBL/GenBank/DDBJ whole genome shotgun (WGS) entry which is preliminary data.</text>
</comment>
<accession>A0AB34ISI2</accession>
<reference evidence="1 2" key="1">
    <citation type="journal article" date="2024" name="Science">
        <title>Giant polyketide synthase enzymes in the biosynthesis of giant marine polyether toxins.</title>
        <authorList>
            <person name="Fallon T.R."/>
            <person name="Shende V.V."/>
            <person name="Wierzbicki I.H."/>
            <person name="Pendleton A.L."/>
            <person name="Watervoot N.F."/>
            <person name="Auber R.P."/>
            <person name="Gonzalez D.J."/>
            <person name="Wisecaver J.H."/>
            <person name="Moore B.S."/>
        </authorList>
    </citation>
    <scope>NUCLEOTIDE SEQUENCE [LARGE SCALE GENOMIC DNA]</scope>
    <source>
        <strain evidence="1 2">12B1</strain>
    </source>
</reference>
<sequence length="324" mass="36939">MRNLREQARLWERADRVEQAEYRDFKRQQRLQEQLATLAERGAIQVERFNAYPARAQKSYLAIERYVAATPTAISKISFLREQIELRALGFGWSEWTTTWRKGDETVEESITRLQAHLKELLLVEKERELQGEIPTEAPLPEFKAKSLKQLGQATADSIELAQSALCSPEQLAAAIEREFERREAAGFSDSVQATQPLKPPALDADLVGAQLEVCWHYVSTEDNKTKVPIWCPAKVTRVADGTTDKGRNSQPFSTAARALAPRGMLLLEWEPDPDRGETEPTVCWYLLDPQKWNADSAHRAWRFHPAELVKRASNARKNRSQES</sequence>
<evidence type="ECO:0000313" key="1">
    <source>
        <dbReference type="EMBL" id="KAL1507166.1"/>
    </source>
</evidence>
<dbReference type="AlphaFoldDB" id="A0AB34ISI2"/>
<name>A0AB34ISI2_PRYPA</name>
<proteinExistence type="predicted"/>
<dbReference type="EMBL" id="JBGBPQ010000018">
    <property type="protein sequence ID" value="KAL1507166.1"/>
    <property type="molecule type" value="Genomic_DNA"/>
</dbReference>
<gene>
    <name evidence="1" type="ORF">AB1Y20_008017</name>
</gene>
<protein>
    <submittedName>
        <fullName evidence="1">Uncharacterized protein</fullName>
    </submittedName>
</protein>
<organism evidence="1 2">
    <name type="scientific">Prymnesium parvum</name>
    <name type="common">Toxic golden alga</name>
    <dbReference type="NCBI Taxonomy" id="97485"/>
    <lineage>
        <taxon>Eukaryota</taxon>
        <taxon>Haptista</taxon>
        <taxon>Haptophyta</taxon>
        <taxon>Prymnesiophyceae</taxon>
        <taxon>Prymnesiales</taxon>
        <taxon>Prymnesiaceae</taxon>
        <taxon>Prymnesium</taxon>
    </lineage>
</organism>
<dbReference type="Proteomes" id="UP001515480">
    <property type="component" value="Unassembled WGS sequence"/>
</dbReference>
<evidence type="ECO:0000313" key="2">
    <source>
        <dbReference type="Proteomes" id="UP001515480"/>
    </source>
</evidence>
<keyword evidence="2" id="KW-1185">Reference proteome</keyword>